<dbReference type="AlphaFoldDB" id="A0A4R6M5H3"/>
<reference evidence="1 2" key="1">
    <citation type="submission" date="2019-03" db="EMBL/GenBank/DDBJ databases">
        <title>Genomic Encyclopedia of Type Strains, Phase III (KMG-III): the genomes of soil and plant-associated and newly described type strains.</title>
        <authorList>
            <person name="Whitman W."/>
        </authorList>
    </citation>
    <scope>NUCLEOTIDE SEQUENCE [LARGE SCALE GENOMIC DNA]</scope>
    <source>
        <strain evidence="1 2">CECT 7378</strain>
    </source>
</reference>
<dbReference type="EMBL" id="SNXC01000015">
    <property type="protein sequence ID" value="TDO95790.1"/>
    <property type="molecule type" value="Genomic_DNA"/>
</dbReference>
<gene>
    <name evidence="1" type="ORF">DFP79_3146</name>
</gene>
<organism evidence="1 2">
    <name type="scientific">Marinomonas balearica</name>
    <dbReference type="NCBI Taxonomy" id="491947"/>
    <lineage>
        <taxon>Bacteria</taxon>
        <taxon>Pseudomonadati</taxon>
        <taxon>Pseudomonadota</taxon>
        <taxon>Gammaproteobacteria</taxon>
        <taxon>Oceanospirillales</taxon>
        <taxon>Oceanospirillaceae</taxon>
        <taxon>Marinomonas</taxon>
    </lineage>
</organism>
<proteinExistence type="predicted"/>
<name>A0A4R6M5H3_9GAMM</name>
<accession>A0A4R6M5H3</accession>
<keyword evidence="2" id="KW-1185">Reference proteome</keyword>
<protein>
    <submittedName>
        <fullName evidence="1">Uncharacterized protein</fullName>
    </submittedName>
</protein>
<evidence type="ECO:0000313" key="2">
    <source>
        <dbReference type="Proteomes" id="UP000294656"/>
    </source>
</evidence>
<evidence type="ECO:0000313" key="1">
    <source>
        <dbReference type="EMBL" id="TDO95790.1"/>
    </source>
</evidence>
<dbReference type="Proteomes" id="UP000294656">
    <property type="component" value="Unassembled WGS sequence"/>
</dbReference>
<sequence>MFVFEPSMPESLPIKHSAIYSSSSVKRIIVTPFAQFMACAEFIGSQVGKGRRQINTIYEDRGYSGSYIIQDIHFITFFPEPSCTTVFPQLPLIREREGTKWFKRLARVGVGRFWLLLVPCICRGFSEEHYVGRRR</sequence>
<comment type="caution">
    <text evidence="1">The sequence shown here is derived from an EMBL/GenBank/DDBJ whole genome shotgun (WGS) entry which is preliminary data.</text>
</comment>